<feature type="region of interest" description="Disordered" evidence="1">
    <location>
        <begin position="1"/>
        <end position="22"/>
    </location>
</feature>
<evidence type="ECO:0000313" key="2">
    <source>
        <dbReference type="EMBL" id="KAG2628279.1"/>
    </source>
</evidence>
<gene>
    <name evidence="2" type="ORF">PVAP13_3KG240554</name>
</gene>
<proteinExistence type="predicted"/>
<keyword evidence="3" id="KW-1185">Reference proteome</keyword>
<feature type="compositionally biased region" description="Pro residues" evidence="1">
    <location>
        <begin position="1"/>
        <end position="11"/>
    </location>
</feature>
<accession>A0A8T0V8H3</accession>
<protein>
    <submittedName>
        <fullName evidence="2">Uncharacterized protein</fullName>
    </submittedName>
</protein>
<feature type="compositionally biased region" description="Low complexity" evidence="1">
    <location>
        <begin position="12"/>
        <end position="22"/>
    </location>
</feature>
<dbReference type="AlphaFoldDB" id="A0A8T0V8H3"/>
<organism evidence="2 3">
    <name type="scientific">Panicum virgatum</name>
    <name type="common">Blackwell switchgrass</name>
    <dbReference type="NCBI Taxonomy" id="38727"/>
    <lineage>
        <taxon>Eukaryota</taxon>
        <taxon>Viridiplantae</taxon>
        <taxon>Streptophyta</taxon>
        <taxon>Embryophyta</taxon>
        <taxon>Tracheophyta</taxon>
        <taxon>Spermatophyta</taxon>
        <taxon>Magnoliopsida</taxon>
        <taxon>Liliopsida</taxon>
        <taxon>Poales</taxon>
        <taxon>Poaceae</taxon>
        <taxon>PACMAD clade</taxon>
        <taxon>Panicoideae</taxon>
        <taxon>Panicodae</taxon>
        <taxon>Paniceae</taxon>
        <taxon>Panicinae</taxon>
        <taxon>Panicum</taxon>
        <taxon>Panicum sect. Hiantes</taxon>
    </lineage>
</organism>
<dbReference type="EMBL" id="CM029041">
    <property type="protein sequence ID" value="KAG2628279.1"/>
    <property type="molecule type" value="Genomic_DNA"/>
</dbReference>
<evidence type="ECO:0000313" key="3">
    <source>
        <dbReference type="Proteomes" id="UP000823388"/>
    </source>
</evidence>
<reference evidence="2" key="1">
    <citation type="submission" date="2020-05" db="EMBL/GenBank/DDBJ databases">
        <title>WGS assembly of Panicum virgatum.</title>
        <authorList>
            <person name="Lovell J.T."/>
            <person name="Jenkins J."/>
            <person name="Shu S."/>
            <person name="Juenger T.E."/>
            <person name="Schmutz J."/>
        </authorList>
    </citation>
    <scope>NUCLEOTIDE SEQUENCE</scope>
    <source>
        <strain evidence="2">AP13</strain>
    </source>
</reference>
<name>A0A8T0V8H3_PANVG</name>
<comment type="caution">
    <text evidence="2">The sequence shown here is derived from an EMBL/GenBank/DDBJ whole genome shotgun (WGS) entry which is preliminary data.</text>
</comment>
<dbReference type="Proteomes" id="UP000823388">
    <property type="component" value="Chromosome 3K"/>
</dbReference>
<sequence>MANPPAPPRSFPCPRSSGGPVAAVPRLRARRLGSPAPASQGTGGALRRRLKCKALWTWGINIASKQPI</sequence>
<evidence type="ECO:0000256" key="1">
    <source>
        <dbReference type="SAM" id="MobiDB-lite"/>
    </source>
</evidence>